<feature type="region of interest" description="Disordered" evidence="1">
    <location>
        <begin position="83"/>
        <end position="102"/>
    </location>
</feature>
<dbReference type="Proteomes" id="UP000499080">
    <property type="component" value="Unassembled WGS sequence"/>
</dbReference>
<reference evidence="2 3" key="1">
    <citation type="journal article" date="2019" name="Sci. Rep.">
        <title>Orb-weaving spider Araneus ventricosus genome elucidates the spidroin gene catalogue.</title>
        <authorList>
            <person name="Kono N."/>
            <person name="Nakamura H."/>
            <person name="Ohtoshi R."/>
            <person name="Moran D.A.P."/>
            <person name="Shinohara A."/>
            <person name="Yoshida Y."/>
            <person name="Fujiwara M."/>
            <person name="Mori M."/>
            <person name="Tomita M."/>
            <person name="Arakawa K."/>
        </authorList>
    </citation>
    <scope>NUCLEOTIDE SEQUENCE [LARGE SCALE GENOMIC DNA]</scope>
</reference>
<evidence type="ECO:0000256" key="1">
    <source>
        <dbReference type="SAM" id="MobiDB-lite"/>
    </source>
</evidence>
<keyword evidence="3" id="KW-1185">Reference proteome</keyword>
<accession>A0A4Y2IUG7</accession>
<dbReference type="AlphaFoldDB" id="A0A4Y2IUG7"/>
<protein>
    <submittedName>
        <fullName evidence="2">Uncharacterized protein</fullName>
    </submittedName>
</protein>
<evidence type="ECO:0000313" key="2">
    <source>
        <dbReference type="EMBL" id="GBM80562.1"/>
    </source>
</evidence>
<gene>
    <name evidence="2" type="ORF">AVEN_91670_1</name>
</gene>
<organism evidence="2 3">
    <name type="scientific">Araneus ventricosus</name>
    <name type="common">Orbweaver spider</name>
    <name type="synonym">Epeira ventricosa</name>
    <dbReference type="NCBI Taxonomy" id="182803"/>
    <lineage>
        <taxon>Eukaryota</taxon>
        <taxon>Metazoa</taxon>
        <taxon>Ecdysozoa</taxon>
        <taxon>Arthropoda</taxon>
        <taxon>Chelicerata</taxon>
        <taxon>Arachnida</taxon>
        <taxon>Araneae</taxon>
        <taxon>Araneomorphae</taxon>
        <taxon>Entelegynae</taxon>
        <taxon>Araneoidea</taxon>
        <taxon>Araneidae</taxon>
        <taxon>Araneus</taxon>
    </lineage>
</organism>
<proteinExistence type="predicted"/>
<comment type="caution">
    <text evidence="2">The sequence shown here is derived from an EMBL/GenBank/DDBJ whole genome shotgun (WGS) entry which is preliminary data.</text>
</comment>
<dbReference type="EMBL" id="BGPR01002891">
    <property type="protein sequence ID" value="GBM80562.1"/>
    <property type="molecule type" value="Genomic_DNA"/>
</dbReference>
<name>A0A4Y2IUG7_ARAVE</name>
<evidence type="ECO:0000313" key="3">
    <source>
        <dbReference type="Proteomes" id="UP000499080"/>
    </source>
</evidence>
<sequence length="102" mass="12006">MQEVVSQKWFFFCKETNKENLKLVIHYRSMPRNVKHLSEMAWRGRFDIPPDPVFITPFGLPRNKRGVGRYVCAWEERMSNRGPFTDWTVPPENPSLTGNPIP</sequence>